<dbReference type="Proteomes" id="UP000054928">
    <property type="component" value="Unassembled WGS sequence"/>
</dbReference>
<dbReference type="RefSeq" id="XP_024575599.1">
    <property type="nucleotide sequence ID" value="XM_024724754.1"/>
</dbReference>
<name>A0A0P1AFE9_PLAHL</name>
<keyword evidence="2" id="KW-1185">Reference proteome</keyword>
<dbReference type="GeneID" id="36404338"/>
<protein>
    <submittedName>
        <fullName evidence="1">Uncharacterized protein</fullName>
    </submittedName>
</protein>
<evidence type="ECO:0000313" key="1">
    <source>
        <dbReference type="EMBL" id="CEG39230.1"/>
    </source>
</evidence>
<sequence length="67" mass="7509">MPGSLRVVSIVSLKARAVLKDRSRPSISDMQDKRHILLKNKIHNEPLPLLVQQTLTDEECAEDTLCG</sequence>
<evidence type="ECO:0000313" key="2">
    <source>
        <dbReference type="Proteomes" id="UP000054928"/>
    </source>
</evidence>
<reference evidence="2" key="1">
    <citation type="submission" date="2014-09" db="EMBL/GenBank/DDBJ databases">
        <authorList>
            <person name="Sharma Rahul"/>
            <person name="Thines Marco"/>
        </authorList>
    </citation>
    <scope>NUCLEOTIDE SEQUENCE [LARGE SCALE GENOMIC DNA]</scope>
</reference>
<organism evidence="1 2">
    <name type="scientific">Plasmopara halstedii</name>
    <name type="common">Downy mildew of sunflower</name>
    <dbReference type="NCBI Taxonomy" id="4781"/>
    <lineage>
        <taxon>Eukaryota</taxon>
        <taxon>Sar</taxon>
        <taxon>Stramenopiles</taxon>
        <taxon>Oomycota</taxon>
        <taxon>Peronosporomycetes</taxon>
        <taxon>Peronosporales</taxon>
        <taxon>Peronosporaceae</taxon>
        <taxon>Plasmopara</taxon>
    </lineage>
</organism>
<proteinExistence type="predicted"/>
<dbReference type="EMBL" id="CCYD01000409">
    <property type="protein sequence ID" value="CEG39230.1"/>
    <property type="molecule type" value="Genomic_DNA"/>
</dbReference>
<accession>A0A0P1AFE9</accession>
<dbReference type="AlphaFoldDB" id="A0A0P1AFE9"/>